<dbReference type="InterPro" id="IPR029063">
    <property type="entry name" value="SAM-dependent_MTases_sf"/>
</dbReference>
<sequence length="274" mass="31272">MSLSVKINPSIYNSIYARKICNNVLEKIDAEITEDDEITSLRCNGFLAKGDLKKYKNLLQKHISCESNTNKNFILDIGCGFGGLGKWLSRELDFYLIGIDFSEVAIQEAKATAYSAEINRFYFQVSSFYEIGLKEKSIAAAISLDSLYLAKNPFRALKEISRVLKLNAPLIFTVYLESPKNNQNSFSVNCVDWKMILKSTDFSITHYVNTTESWRTQMRKKHEHRWSKRQKIREELGAFAEAELSVSESMLGLNGKSAFLDSVLRFEIGAIRRI</sequence>
<dbReference type="Gene3D" id="3.40.50.150">
    <property type="entry name" value="Vaccinia Virus protein VP39"/>
    <property type="match status" value="1"/>
</dbReference>
<feature type="domain" description="Methyltransferase" evidence="1">
    <location>
        <begin position="74"/>
        <end position="165"/>
    </location>
</feature>
<dbReference type="RefSeq" id="WP_075899506.1">
    <property type="nucleotide sequence ID" value="NZ_MKZS01000001.1"/>
</dbReference>
<evidence type="ECO:0000259" key="1">
    <source>
        <dbReference type="Pfam" id="PF13649"/>
    </source>
</evidence>
<organism evidence="2 3">
    <name type="scientific">Moorena bouillonii PNG</name>
    <dbReference type="NCBI Taxonomy" id="568701"/>
    <lineage>
        <taxon>Bacteria</taxon>
        <taxon>Bacillati</taxon>
        <taxon>Cyanobacteriota</taxon>
        <taxon>Cyanophyceae</taxon>
        <taxon>Coleofasciculales</taxon>
        <taxon>Coleofasciculaceae</taxon>
        <taxon>Moorena</taxon>
    </lineage>
</organism>
<dbReference type="PANTHER" id="PTHR44068:SF11">
    <property type="entry name" value="GERANYL DIPHOSPHATE 2-C-METHYLTRANSFERASE"/>
    <property type="match status" value="1"/>
</dbReference>
<evidence type="ECO:0000313" key="3">
    <source>
        <dbReference type="Proteomes" id="UP000186657"/>
    </source>
</evidence>
<keyword evidence="3" id="KW-1185">Reference proteome</keyword>
<dbReference type="PANTHER" id="PTHR44068">
    <property type="entry name" value="ZGC:194242"/>
    <property type="match status" value="1"/>
</dbReference>
<reference evidence="2 3" key="1">
    <citation type="submission" date="2016-10" db="EMBL/GenBank/DDBJ databases">
        <title>Comparative genomics uncovers the prolific and rare metabolic potential of the cyanobacterial genus Moorea.</title>
        <authorList>
            <person name="Leao T."/>
            <person name="Castelao G."/>
            <person name="Korobeynikov A."/>
            <person name="Monroe E.A."/>
            <person name="Podell S."/>
            <person name="Glukhov E."/>
            <person name="Allen E."/>
            <person name="Gerwick W.H."/>
            <person name="Gerwick L."/>
        </authorList>
    </citation>
    <scope>NUCLEOTIDE SEQUENCE [LARGE SCALE GENOMIC DNA]</scope>
    <source>
        <strain evidence="2 3">PNG5-198</strain>
    </source>
</reference>
<evidence type="ECO:0000313" key="2">
    <source>
        <dbReference type="EMBL" id="OLT59816.1"/>
    </source>
</evidence>
<gene>
    <name evidence="2" type="ORF">BJP37_13080</name>
</gene>
<dbReference type="CDD" id="cd02440">
    <property type="entry name" value="AdoMet_MTases"/>
    <property type="match status" value="1"/>
</dbReference>
<accession>A0A1U7N1K9</accession>
<dbReference type="InterPro" id="IPR041698">
    <property type="entry name" value="Methyltransf_25"/>
</dbReference>
<dbReference type="SUPFAM" id="SSF53335">
    <property type="entry name" value="S-adenosyl-L-methionine-dependent methyltransferases"/>
    <property type="match status" value="1"/>
</dbReference>
<dbReference type="EMBL" id="MKZS01000001">
    <property type="protein sequence ID" value="OLT59816.1"/>
    <property type="molecule type" value="Genomic_DNA"/>
</dbReference>
<dbReference type="Proteomes" id="UP000186657">
    <property type="component" value="Unassembled WGS sequence"/>
</dbReference>
<dbReference type="Pfam" id="PF13649">
    <property type="entry name" value="Methyltransf_25"/>
    <property type="match status" value="1"/>
</dbReference>
<dbReference type="AlphaFoldDB" id="A0A1U7N1K9"/>
<comment type="caution">
    <text evidence="2">The sequence shown here is derived from an EMBL/GenBank/DDBJ whole genome shotgun (WGS) entry which is preliminary data.</text>
</comment>
<name>A0A1U7N1K9_9CYAN</name>
<dbReference type="InterPro" id="IPR050447">
    <property type="entry name" value="Erg6_SMT_methyltransf"/>
</dbReference>
<proteinExistence type="predicted"/>
<protein>
    <recommendedName>
        <fullName evidence="1">Methyltransferase domain-containing protein</fullName>
    </recommendedName>
</protein>